<evidence type="ECO:0000313" key="3">
    <source>
        <dbReference type="Proteomes" id="UP000296706"/>
    </source>
</evidence>
<dbReference type="STRING" id="1457250.GCA_000755225_02658"/>
<evidence type="ECO:0000256" key="1">
    <source>
        <dbReference type="SAM" id="MobiDB-lite"/>
    </source>
</evidence>
<accession>A0A4D6HAG3</accession>
<dbReference type="OrthoDB" id="132880at2157"/>
<dbReference type="Pfam" id="PF04250">
    <property type="entry name" value="DUF429"/>
    <property type="match status" value="1"/>
</dbReference>
<dbReference type="AlphaFoldDB" id="A0A4D6HAG3"/>
<proteinExistence type="predicted"/>
<reference evidence="2 3" key="1">
    <citation type="journal article" date="2019" name="Nat. Commun.">
        <title>A new type of DNA phosphorothioation-based antiviral system in archaea.</title>
        <authorList>
            <person name="Xiong L."/>
            <person name="Liu S."/>
            <person name="Chen S."/>
            <person name="Xiao Y."/>
            <person name="Zhu B."/>
            <person name="Gao Y."/>
            <person name="Zhang Y."/>
            <person name="Chen B."/>
            <person name="Luo J."/>
            <person name="Deng Z."/>
            <person name="Chen X."/>
            <person name="Wang L."/>
            <person name="Chen S."/>
        </authorList>
    </citation>
    <scope>NUCLEOTIDE SEQUENCE [LARGE SCALE GENOMIC DNA]</scope>
    <source>
        <strain evidence="2 3">CBA1105</strain>
    </source>
</reference>
<dbReference type="KEGG" id="hsn:DV733_01810"/>
<gene>
    <name evidence="2" type="ORF">DV733_01810</name>
</gene>
<dbReference type="EMBL" id="CP031310">
    <property type="protein sequence ID" value="QCC50032.1"/>
    <property type="molecule type" value="Genomic_DNA"/>
</dbReference>
<sequence>MTYVGVDWAGGLWVVVELGDEVRVSTEPSILNVWAAYGERADATLVDIPIGLPETDGRACDRAAQELLSERSSTVFSVPSREVVHAEDYESAVGASEGSLGSQSWWLFPRIKEVDVFLREIDDAVDIVYESHPEVCFATLDDGPLSSKNTDEGLQKRVELLGNLDSRLRDAVATIASERADGAAWHDRLSKGRRDDVVDAAVLAGTAAQIGVGRRDEADGYPALPGSMDEYDATERDPELDIPMEIVHP</sequence>
<dbReference type="GeneID" id="39846564"/>
<protein>
    <submittedName>
        <fullName evidence="2">DUF429 domain-containing protein</fullName>
    </submittedName>
</protein>
<dbReference type="InterPro" id="IPR007362">
    <property type="entry name" value="DUF429"/>
</dbReference>
<feature type="region of interest" description="Disordered" evidence="1">
    <location>
        <begin position="218"/>
        <end position="249"/>
    </location>
</feature>
<dbReference type="Proteomes" id="UP000296706">
    <property type="component" value="Chromosome"/>
</dbReference>
<evidence type="ECO:0000313" key="2">
    <source>
        <dbReference type="EMBL" id="QCC50032.1"/>
    </source>
</evidence>
<name>A0A4D6HAG3_9EURY</name>
<keyword evidence="3" id="KW-1185">Reference proteome</keyword>
<organism evidence="2 3">
    <name type="scientific">Halapricum salinum</name>
    <dbReference type="NCBI Taxonomy" id="1457250"/>
    <lineage>
        <taxon>Archaea</taxon>
        <taxon>Methanobacteriati</taxon>
        <taxon>Methanobacteriota</taxon>
        <taxon>Stenosarchaea group</taxon>
        <taxon>Halobacteria</taxon>
        <taxon>Halobacteriales</taxon>
        <taxon>Haloarculaceae</taxon>
        <taxon>Halapricum</taxon>
    </lineage>
</organism>
<dbReference type="RefSeq" id="WP_049993477.1">
    <property type="nucleotide sequence ID" value="NZ_CP031310.1"/>
</dbReference>